<name>A0AAV5VFH2_9BILA</name>
<evidence type="ECO:0000256" key="6">
    <source>
        <dbReference type="ARBA" id="ARBA00022989"/>
    </source>
</evidence>
<feature type="compositionally biased region" description="Acidic residues" evidence="10">
    <location>
        <begin position="236"/>
        <end position="245"/>
    </location>
</feature>
<feature type="compositionally biased region" description="Basic and acidic residues" evidence="10">
    <location>
        <begin position="224"/>
        <end position="235"/>
    </location>
</feature>
<dbReference type="Pfam" id="PF11721">
    <property type="entry name" value="Malectin"/>
    <property type="match status" value="1"/>
</dbReference>
<comment type="caution">
    <text evidence="14">The sequence shown here is derived from an EMBL/GenBank/DDBJ whole genome shotgun (WGS) entry which is preliminary data.</text>
</comment>
<feature type="domain" description="Malectin" evidence="13">
    <location>
        <begin position="39"/>
        <end position="199"/>
    </location>
</feature>
<feature type="compositionally biased region" description="Pro residues" evidence="10">
    <location>
        <begin position="211"/>
        <end position="222"/>
    </location>
</feature>
<keyword evidence="15" id="KW-1185">Reference proteome</keyword>
<dbReference type="Proteomes" id="UP001432322">
    <property type="component" value="Unassembled WGS sequence"/>
</dbReference>
<feature type="signal peptide" evidence="12">
    <location>
        <begin position="1"/>
        <end position="33"/>
    </location>
</feature>
<dbReference type="GO" id="GO:0030246">
    <property type="term" value="F:carbohydrate binding"/>
    <property type="evidence" value="ECO:0007669"/>
    <property type="project" value="InterPro"/>
</dbReference>
<keyword evidence="8" id="KW-0325">Glycoprotein</keyword>
<evidence type="ECO:0000256" key="4">
    <source>
        <dbReference type="ARBA" id="ARBA00022729"/>
    </source>
</evidence>
<sequence>SYALFQVPLSRPRHPEMWTLFLFILIGTTCAHAALPPLVYSVNCGGDDHVDSLGIRFGKDPSIEGEASPWGMRYSFPQAYAEDHLLYQVERFSKESSFSYTVDLPVTNAEYTLDFRFSEVFFERAGAKVFNVLLNGQPLIANLDVWEKAGGRGKPYDTLESFKIQDGNLVFSNVLLDFDGTLEITFSKGPADNPKCNAFAIFRAPASAVPRPPRLALPPPHKLQPAEKVMRHSEDEHDEEDDGAEESSQKYGSGPRVEDPYAHQDPMDNLWLLGLIPCLVPVVYGLYRIR</sequence>
<keyword evidence="4 12" id="KW-0732">Signal</keyword>
<dbReference type="InterPro" id="IPR039155">
    <property type="entry name" value="MLEC"/>
</dbReference>
<evidence type="ECO:0000256" key="5">
    <source>
        <dbReference type="ARBA" id="ARBA00022824"/>
    </source>
</evidence>
<evidence type="ECO:0000256" key="10">
    <source>
        <dbReference type="SAM" id="MobiDB-lite"/>
    </source>
</evidence>
<feature type="chain" id="PRO_5044000266" description="Malectin domain-containing protein" evidence="12">
    <location>
        <begin position="34"/>
        <end position="290"/>
    </location>
</feature>
<proteinExistence type="inferred from homology"/>
<evidence type="ECO:0000256" key="1">
    <source>
        <dbReference type="ARBA" id="ARBA00004115"/>
    </source>
</evidence>
<dbReference type="InterPro" id="IPR021720">
    <property type="entry name" value="Malectin_dom"/>
</dbReference>
<evidence type="ECO:0000256" key="2">
    <source>
        <dbReference type="ARBA" id="ARBA00009141"/>
    </source>
</evidence>
<dbReference type="EMBL" id="BTSY01000003">
    <property type="protein sequence ID" value="GMT18116.1"/>
    <property type="molecule type" value="Genomic_DNA"/>
</dbReference>
<feature type="transmembrane region" description="Helical" evidence="11">
    <location>
        <begin position="270"/>
        <end position="287"/>
    </location>
</feature>
<evidence type="ECO:0000256" key="3">
    <source>
        <dbReference type="ARBA" id="ARBA00022692"/>
    </source>
</evidence>
<protein>
    <recommendedName>
        <fullName evidence="13">Malectin domain-containing protein</fullName>
    </recommendedName>
</protein>
<evidence type="ECO:0000259" key="13">
    <source>
        <dbReference type="Pfam" id="PF11721"/>
    </source>
</evidence>
<keyword evidence="3 11" id="KW-0812">Transmembrane</keyword>
<reference evidence="14" key="1">
    <citation type="submission" date="2023-10" db="EMBL/GenBank/DDBJ databases">
        <title>Genome assembly of Pristionchus species.</title>
        <authorList>
            <person name="Yoshida K."/>
            <person name="Sommer R.J."/>
        </authorList>
    </citation>
    <scope>NUCLEOTIDE SEQUENCE</scope>
    <source>
        <strain evidence="14">RS5133</strain>
    </source>
</reference>
<dbReference type="PANTHER" id="PTHR13460">
    <property type="match status" value="1"/>
</dbReference>
<evidence type="ECO:0000256" key="9">
    <source>
        <dbReference type="ARBA" id="ARBA00023277"/>
    </source>
</evidence>
<evidence type="ECO:0000313" key="15">
    <source>
        <dbReference type="Proteomes" id="UP001432322"/>
    </source>
</evidence>
<comment type="similarity">
    <text evidence="2">Belongs to the malectin family.</text>
</comment>
<keyword evidence="5" id="KW-0256">Endoplasmic reticulum</keyword>
<gene>
    <name evidence="14" type="ORF">PFISCL1PPCAC_9413</name>
</gene>
<dbReference type="PANTHER" id="PTHR13460:SF0">
    <property type="entry name" value="MALECTIN"/>
    <property type="match status" value="1"/>
</dbReference>
<dbReference type="Gene3D" id="2.60.120.430">
    <property type="entry name" value="Galactose-binding lectin"/>
    <property type="match status" value="1"/>
</dbReference>
<feature type="non-terminal residue" evidence="14">
    <location>
        <position position="1"/>
    </location>
</feature>
<evidence type="ECO:0000256" key="11">
    <source>
        <dbReference type="SAM" id="Phobius"/>
    </source>
</evidence>
<keyword evidence="7 11" id="KW-0472">Membrane</keyword>
<comment type="subcellular location">
    <subcellularLocation>
        <location evidence="1">Endoplasmic reticulum membrane</location>
        <topology evidence="1">Single-pass type I membrane protein</topology>
    </subcellularLocation>
</comment>
<keyword evidence="6 11" id="KW-1133">Transmembrane helix</keyword>
<evidence type="ECO:0000256" key="8">
    <source>
        <dbReference type="ARBA" id="ARBA00023180"/>
    </source>
</evidence>
<organism evidence="14 15">
    <name type="scientific">Pristionchus fissidentatus</name>
    <dbReference type="NCBI Taxonomy" id="1538716"/>
    <lineage>
        <taxon>Eukaryota</taxon>
        <taxon>Metazoa</taxon>
        <taxon>Ecdysozoa</taxon>
        <taxon>Nematoda</taxon>
        <taxon>Chromadorea</taxon>
        <taxon>Rhabditida</taxon>
        <taxon>Rhabditina</taxon>
        <taxon>Diplogasteromorpha</taxon>
        <taxon>Diplogasteroidea</taxon>
        <taxon>Neodiplogasteridae</taxon>
        <taxon>Pristionchus</taxon>
    </lineage>
</organism>
<evidence type="ECO:0000313" key="14">
    <source>
        <dbReference type="EMBL" id="GMT18116.1"/>
    </source>
</evidence>
<evidence type="ECO:0000256" key="12">
    <source>
        <dbReference type="SAM" id="SignalP"/>
    </source>
</evidence>
<keyword evidence="9" id="KW-0119">Carbohydrate metabolism</keyword>
<dbReference type="AlphaFoldDB" id="A0AAV5VFH2"/>
<accession>A0AAV5VFH2</accession>
<evidence type="ECO:0000256" key="7">
    <source>
        <dbReference type="ARBA" id="ARBA00023136"/>
    </source>
</evidence>
<feature type="region of interest" description="Disordered" evidence="10">
    <location>
        <begin position="211"/>
        <end position="260"/>
    </location>
</feature>
<dbReference type="GO" id="GO:0005789">
    <property type="term" value="C:endoplasmic reticulum membrane"/>
    <property type="evidence" value="ECO:0007669"/>
    <property type="project" value="UniProtKB-SubCell"/>
</dbReference>